<evidence type="ECO:0000313" key="1">
    <source>
        <dbReference type="EMBL" id="CAK5106684.1"/>
    </source>
</evidence>
<reference evidence="1" key="1">
    <citation type="submission" date="2023-11" db="EMBL/GenBank/DDBJ databases">
        <authorList>
            <person name="Poullet M."/>
        </authorList>
    </citation>
    <scope>NUCLEOTIDE SEQUENCE</scope>
    <source>
        <strain evidence="1">E1834</strain>
    </source>
</reference>
<comment type="caution">
    <text evidence="1">The sequence shown here is derived from an EMBL/GenBank/DDBJ whole genome shotgun (WGS) entry which is preliminary data.</text>
</comment>
<organism evidence="1 2">
    <name type="scientific">Meloidogyne enterolobii</name>
    <name type="common">Root-knot nematode worm</name>
    <name type="synonym">Meloidogyne mayaguensis</name>
    <dbReference type="NCBI Taxonomy" id="390850"/>
    <lineage>
        <taxon>Eukaryota</taxon>
        <taxon>Metazoa</taxon>
        <taxon>Ecdysozoa</taxon>
        <taxon>Nematoda</taxon>
        <taxon>Chromadorea</taxon>
        <taxon>Rhabditida</taxon>
        <taxon>Tylenchina</taxon>
        <taxon>Tylenchomorpha</taxon>
        <taxon>Tylenchoidea</taxon>
        <taxon>Meloidogynidae</taxon>
        <taxon>Meloidogyninae</taxon>
        <taxon>Meloidogyne</taxon>
    </lineage>
</organism>
<name>A0ACB1AUZ6_MELEN</name>
<dbReference type="EMBL" id="CAVMJV010000122">
    <property type="protein sequence ID" value="CAK5106684.1"/>
    <property type="molecule type" value="Genomic_DNA"/>
</dbReference>
<dbReference type="Proteomes" id="UP001497535">
    <property type="component" value="Unassembled WGS sequence"/>
</dbReference>
<keyword evidence="2" id="KW-1185">Reference proteome</keyword>
<sequence length="55" mass="6571">MRDDFRNRHLWSLKSTNLNLFSNIVSIVFACSFTPIFYFAILSLFILCSLPFRFF</sequence>
<accession>A0ACB1AUZ6</accession>
<gene>
    <name evidence="1" type="ORF">MENTE1834_LOCUS43527</name>
</gene>
<proteinExistence type="predicted"/>
<protein>
    <submittedName>
        <fullName evidence="1">Uncharacterized protein</fullName>
    </submittedName>
</protein>
<evidence type="ECO:0000313" key="2">
    <source>
        <dbReference type="Proteomes" id="UP001497535"/>
    </source>
</evidence>